<name>A0A6I2F664_9MICO</name>
<evidence type="ECO:0000259" key="1">
    <source>
        <dbReference type="PROSITE" id="PS51819"/>
    </source>
</evidence>
<keyword evidence="3" id="KW-1185">Reference proteome</keyword>
<evidence type="ECO:0000313" key="3">
    <source>
        <dbReference type="Proteomes" id="UP000431080"/>
    </source>
</evidence>
<dbReference type="PANTHER" id="PTHR34109">
    <property type="entry name" value="BNAUNNG04460D PROTEIN-RELATED"/>
    <property type="match status" value="1"/>
</dbReference>
<comment type="caution">
    <text evidence="2">The sequence shown here is derived from an EMBL/GenBank/DDBJ whole genome shotgun (WGS) entry which is preliminary data.</text>
</comment>
<dbReference type="Gene3D" id="3.10.180.10">
    <property type="entry name" value="2,3-Dihydroxybiphenyl 1,2-Dioxygenase, domain 1"/>
    <property type="match status" value="1"/>
</dbReference>
<dbReference type="AlphaFoldDB" id="A0A6I2F664"/>
<dbReference type="SUPFAM" id="SSF54593">
    <property type="entry name" value="Glyoxalase/Bleomycin resistance protein/Dihydroxybiphenyl dioxygenase"/>
    <property type="match status" value="1"/>
</dbReference>
<accession>A0A6I2F664</accession>
<organism evidence="2 3">
    <name type="scientific">Agromyces agglutinans</name>
    <dbReference type="NCBI Taxonomy" id="2662258"/>
    <lineage>
        <taxon>Bacteria</taxon>
        <taxon>Bacillati</taxon>
        <taxon>Actinomycetota</taxon>
        <taxon>Actinomycetes</taxon>
        <taxon>Micrococcales</taxon>
        <taxon>Microbacteriaceae</taxon>
        <taxon>Agromyces</taxon>
    </lineage>
</organism>
<dbReference type="Proteomes" id="UP000431080">
    <property type="component" value="Unassembled WGS sequence"/>
</dbReference>
<dbReference type="InterPro" id="IPR004360">
    <property type="entry name" value="Glyas_Fos-R_dOase_dom"/>
</dbReference>
<proteinExistence type="predicted"/>
<dbReference type="PROSITE" id="PS51819">
    <property type="entry name" value="VOC"/>
    <property type="match status" value="1"/>
</dbReference>
<evidence type="ECO:0000313" key="2">
    <source>
        <dbReference type="EMBL" id="MRG59791.1"/>
    </source>
</evidence>
<feature type="domain" description="VOC" evidence="1">
    <location>
        <begin position="21"/>
        <end position="138"/>
    </location>
</feature>
<sequence>MVAHVCHRSENPVARRTVASMIESAFPILEVPDVERALAFYRDALGGRITYSFPPEGGEPVYIALAVGRSSLGIGLEESPLPPGNMQLWFYVDDVDRVTAELEAAGAAVVEQPVDQPWGERTALVTDPFGTRVRLGAPSAAAESA</sequence>
<dbReference type="InterPro" id="IPR029068">
    <property type="entry name" value="Glyas_Bleomycin-R_OHBP_Dase"/>
</dbReference>
<dbReference type="EMBL" id="WJIF01000003">
    <property type="protein sequence ID" value="MRG59791.1"/>
    <property type="molecule type" value="Genomic_DNA"/>
</dbReference>
<gene>
    <name evidence="2" type="ORF">GE115_07910</name>
</gene>
<reference evidence="2 3" key="1">
    <citation type="submission" date="2019-10" db="EMBL/GenBank/DDBJ databases">
        <authorList>
            <person name="Nie G."/>
            <person name="Ming H."/>
            <person name="Yi B."/>
        </authorList>
    </citation>
    <scope>NUCLEOTIDE SEQUENCE [LARGE SCALE GENOMIC DNA]</scope>
    <source>
        <strain evidence="2 3">CFH 90414</strain>
    </source>
</reference>
<protein>
    <submittedName>
        <fullName evidence="2">Bleomycin resistance protein</fullName>
    </submittedName>
</protein>
<dbReference type="InterPro" id="IPR037523">
    <property type="entry name" value="VOC_core"/>
</dbReference>
<dbReference type="Pfam" id="PF00903">
    <property type="entry name" value="Glyoxalase"/>
    <property type="match status" value="1"/>
</dbReference>